<evidence type="ECO:0000256" key="12">
    <source>
        <dbReference type="RuleBase" id="RU004468"/>
    </source>
</evidence>
<keyword evidence="14" id="KW-1185">Reference proteome</keyword>
<evidence type="ECO:0000313" key="14">
    <source>
        <dbReference type="Proteomes" id="UP000308652"/>
    </source>
</evidence>
<dbReference type="STRING" id="68775.A0A5C3MB47"/>
<organism evidence="13 14">
    <name type="scientific">Crucibulum laeve</name>
    <dbReference type="NCBI Taxonomy" id="68775"/>
    <lineage>
        <taxon>Eukaryota</taxon>
        <taxon>Fungi</taxon>
        <taxon>Dikarya</taxon>
        <taxon>Basidiomycota</taxon>
        <taxon>Agaricomycotina</taxon>
        <taxon>Agaricomycetes</taxon>
        <taxon>Agaricomycetidae</taxon>
        <taxon>Agaricales</taxon>
        <taxon>Agaricineae</taxon>
        <taxon>Nidulariaceae</taxon>
        <taxon>Crucibulum</taxon>
    </lineage>
</organism>
<comment type="function">
    <text evidence="9">Plays an important role in cellulose degradation. Shows hydrolytic activity against several glycosidic compounds.</text>
</comment>
<dbReference type="InterPro" id="IPR033132">
    <property type="entry name" value="GH_1_N_CS"/>
</dbReference>
<evidence type="ECO:0000256" key="6">
    <source>
        <dbReference type="ARBA" id="ARBA00023277"/>
    </source>
</evidence>
<gene>
    <name evidence="13" type="ORF">BDQ12DRAFT_720519</name>
</gene>
<dbReference type="PROSITE" id="PS00572">
    <property type="entry name" value="GLYCOSYL_HYDROL_F1_1"/>
    <property type="match status" value="1"/>
</dbReference>
<dbReference type="PRINTS" id="PR00131">
    <property type="entry name" value="GLHYDRLASE1"/>
</dbReference>
<accession>A0A5C3MB47</accession>
<evidence type="ECO:0000256" key="11">
    <source>
        <dbReference type="RuleBase" id="RU003690"/>
    </source>
</evidence>
<evidence type="ECO:0000256" key="5">
    <source>
        <dbReference type="ARBA" id="ARBA00023001"/>
    </source>
</evidence>
<name>A0A5C3MB47_9AGAR</name>
<protein>
    <recommendedName>
        <fullName evidence="3">beta-glucosidase</fullName>
        <ecNumber evidence="3">3.2.1.21</ecNumber>
    </recommendedName>
</protein>
<dbReference type="InterPro" id="IPR017853">
    <property type="entry name" value="GH"/>
</dbReference>
<evidence type="ECO:0000256" key="3">
    <source>
        <dbReference type="ARBA" id="ARBA00012744"/>
    </source>
</evidence>
<keyword evidence="7 12" id="KW-0326">Glycosidase</keyword>
<evidence type="ECO:0000256" key="1">
    <source>
        <dbReference type="ARBA" id="ARBA00000448"/>
    </source>
</evidence>
<dbReference type="AlphaFoldDB" id="A0A5C3MB47"/>
<evidence type="ECO:0000256" key="9">
    <source>
        <dbReference type="ARBA" id="ARBA00056775"/>
    </source>
</evidence>
<dbReference type="Pfam" id="PF00232">
    <property type="entry name" value="Glyco_hydro_1"/>
    <property type="match status" value="1"/>
</dbReference>
<evidence type="ECO:0000313" key="13">
    <source>
        <dbReference type="EMBL" id="TFK41686.1"/>
    </source>
</evidence>
<keyword evidence="4 12" id="KW-0378">Hydrolase</keyword>
<comment type="similarity">
    <text evidence="2 11">Belongs to the glycosyl hydrolase 1 family.</text>
</comment>
<dbReference type="InterPro" id="IPR001360">
    <property type="entry name" value="Glyco_hydro_1"/>
</dbReference>
<dbReference type="PROSITE" id="PS00653">
    <property type="entry name" value="GLYCOSYL_HYDROL_F1_2"/>
    <property type="match status" value="1"/>
</dbReference>
<dbReference type="PANTHER" id="PTHR10353:SF36">
    <property type="entry name" value="LP05116P"/>
    <property type="match status" value="1"/>
</dbReference>
<dbReference type="EMBL" id="ML213594">
    <property type="protein sequence ID" value="TFK41686.1"/>
    <property type="molecule type" value="Genomic_DNA"/>
</dbReference>
<dbReference type="FunFam" id="3.20.20.80:FF:000011">
    <property type="entry name" value="Cytosolic beta-glucosidase"/>
    <property type="match status" value="1"/>
</dbReference>
<dbReference type="OrthoDB" id="65569at2759"/>
<dbReference type="Gene3D" id="3.20.20.80">
    <property type="entry name" value="Glycosidases"/>
    <property type="match status" value="1"/>
</dbReference>
<dbReference type="EC" id="3.2.1.21" evidence="3"/>
<evidence type="ECO:0000256" key="8">
    <source>
        <dbReference type="ARBA" id="ARBA00023326"/>
    </source>
</evidence>
<dbReference type="Proteomes" id="UP000308652">
    <property type="component" value="Unassembled WGS sequence"/>
</dbReference>
<dbReference type="PANTHER" id="PTHR10353">
    <property type="entry name" value="GLYCOSYL HYDROLASE"/>
    <property type="match status" value="1"/>
</dbReference>
<proteinExistence type="inferred from homology"/>
<feature type="active site" description="Nucleophile" evidence="10">
    <location>
        <position position="403"/>
    </location>
</feature>
<keyword evidence="6" id="KW-0119">Carbohydrate metabolism</keyword>
<evidence type="ECO:0000256" key="2">
    <source>
        <dbReference type="ARBA" id="ARBA00010838"/>
    </source>
</evidence>
<dbReference type="GO" id="GO:0080079">
    <property type="term" value="F:cellobiose glucosidase activity"/>
    <property type="evidence" value="ECO:0007669"/>
    <property type="project" value="UniProtKB-ARBA"/>
</dbReference>
<dbReference type="GO" id="GO:0030245">
    <property type="term" value="P:cellulose catabolic process"/>
    <property type="evidence" value="ECO:0007669"/>
    <property type="project" value="UniProtKB-KW"/>
</dbReference>
<comment type="catalytic activity">
    <reaction evidence="1">
        <text>Hydrolysis of terminal, non-reducing beta-D-glucosyl residues with release of beta-D-glucose.</text>
        <dbReference type="EC" id="3.2.1.21"/>
    </reaction>
</comment>
<dbReference type="InterPro" id="IPR018120">
    <property type="entry name" value="Glyco_hydro_1_AS"/>
</dbReference>
<evidence type="ECO:0000256" key="4">
    <source>
        <dbReference type="ARBA" id="ARBA00022801"/>
    </source>
</evidence>
<evidence type="ECO:0000256" key="10">
    <source>
        <dbReference type="PROSITE-ProRule" id="PRU10055"/>
    </source>
</evidence>
<keyword evidence="8" id="KW-0624">Polysaccharide degradation</keyword>
<dbReference type="SUPFAM" id="SSF51445">
    <property type="entry name" value="(Trans)glycosidases"/>
    <property type="match status" value="1"/>
</dbReference>
<keyword evidence="5" id="KW-0136">Cellulose degradation</keyword>
<sequence length="499" mass="56381">MSQETRLILDLVLATLTMTSTENSKLPKDFLFGYATAAYQIEGSPSAGGRTPSIWDTFTHQAPSKKNIADGSSGDVATDSYNRWKEDIALVNSYGGNAYRFSLSWSRIIDFNGPTPKEGERDPVNQEGIKFYRGIIEELLKFGITPAITLFHWDLPQALQDRYGGWLNKRIVDDYVHYARVCFEAFGDVVKHWITQNEPWCISALGYGHGVFAPGRSSNRDRSAEGDSSTEPWIAGHHVILTHAYAVKLYRDKFQPTQGGVIGITLDSLWYIPYDDSPENVDAAQRALDTRLGWFADPIYKGHYPASLKAMLGDRLPEFTPEEVAVIKGSSDFFGLNTYTSNIVKAGGTNEFNGQVTTTFTRSDGIQLGTQAIVPWLQTYAPGFRSLLNYLRKTYNKPIYITENGFAAKGDVDQAPEQAVHDIDRVEYFREYTQALLEAVNVDGIDIRAYFAWSLLDNFEWADGYRTRFGVTYVDYETQKRYPKDSSKFLKQWFDEHGQ</sequence>
<evidence type="ECO:0000256" key="7">
    <source>
        <dbReference type="ARBA" id="ARBA00023295"/>
    </source>
</evidence>
<reference evidence="13 14" key="1">
    <citation type="journal article" date="2019" name="Nat. Ecol. Evol.">
        <title>Megaphylogeny resolves global patterns of mushroom evolution.</title>
        <authorList>
            <person name="Varga T."/>
            <person name="Krizsan K."/>
            <person name="Foldi C."/>
            <person name="Dima B."/>
            <person name="Sanchez-Garcia M."/>
            <person name="Sanchez-Ramirez S."/>
            <person name="Szollosi G.J."/>
            <person name="Szarkandi J.G."/>
            <person name="Papp V."/>
            <person name="Albert L."/>
            <person name="Andreopoulos W."/>
            <person name="Angelini C."/>
            <person name="Antonin V."/>
            <person name="Barry K.W."/>
            <person name="Bougher N.L."/>
            <person name="Buchanan P."/>
            <person name="Buyck B."/>
            <person name="Bense V."/>
            <person name="Catcheside P."/>
            <person name="Chovatia M."/>
            <person name="Cooper J."/>
            <person name="Damon W."/>
            <person name="Desjardin D."/>
            <person name="Finy P."/>
            <person name="Geml J."/>
            <person name="Haridas S."/>
            <person name="Hughes K."/>
            <person name="Justo A."/>
            <person name="Karasinski D."/>
            <person name="Kautmanova I."/>
            <person name="Kiss B."/>
            <person name="Kocsube S."/>
            <person name="Kotiranta H."/>
            <person name="LaButti K.M."/>
            <person name="Lechner B.E."/>
            <person name="Liimatainen K."/>
            <person name="Lipzen A."/>
            <person name="Lukacs Z."/>
            <person name="Mihaltcheva S."/>
            <person name="Morgado L.N."/>
            <person name="Niskanen T."/>
            <person name="Noordeloos M.E."/>
            <person name="Ohm R.A."/>
            <person name="Ortiz-Santana B."/>
            <person name="Ovrebo C."/>
            <person name="Racz N."/>
            <person name="Riley R."/>
            <person name="Savchenko A."/>
            <person name="Shiryaev A."/>
            <person name="Soop K."/>
            <person name="Spirin V."/>
            <person name="Szebenyi C."/>
            <person name="Tomsovsky M."/>
            <person name="Tulloss R.E."/>
            <person name="Uehling J."/>
            <person name="Grigoriev I.V."/>
            <person name="Vagvolgyi C."/>
            <person name="Papp T."/>
            <person name="Martin F.M."/>
            <person name="Miettinen O."/>
            <person name="Hibbett D.S."/>
            <person name="Nagy L.G."/>
        </authorList>
    </citation>
    <scope>NUCLEOTIDE SEQUENCE [LARGE SCALE GENOMIC DNA]</scope>
    <source>
        <strain evidence="13 14">CBS 166.37</strain>
    </source>
</reference>